<dbReference type="SUPFAM" id="SSF53474">
    <property type="entry name" value="alpha/beta-Hydrolases"/>
    <property type="match status" value="1"/>
</dbReference>
<evidence type="ECO:0000256" key="3">
    <source>
        <dbReference type="ARBA" id="ARBA00023125"/>
    </source>
</evidence>
<dbReference type="PANTHER" id="PTHR12265:SF9">
    <property type="entry name" value="DUF829 DOMAIN PROTEIN"/>
    <property type="match status" value="1"/>
</dbReference>
<reference evidence="8 9" key="1">
    <citation type="journal article" date="2024" name="G3 (Bethesda)">
        <title>Genome assembly of Hibiscus sabdariffa L. provides insights into metabolisms of medicinal natural products.</title>
        <authorList>
            <person name="Kim T."/>
        </authorList>
    </citation>
    <scope>NUCLEOTIDE SEQUENCE [LARGE SCALE GENOMIC DNA]</scope>
    <source>
        <strain evidence="8">TK-2024</strain>
        <tissue evidence="8">Old leaves</tissue>
    </source>
</reference>
<dbReference type="SUPFAM" id="SSF101936">
    <property type="entry name" value="DNA-binding pseudobarrel domain"/>
    <property type="match status" value="1"/>
</dbReference>
<dbReference type="InterPro" id="IPR003340">
    <property type="entry name" value="B3_DNA-bd"/>
</dbReference>
<keyword evidence="3" id="KW-0238">DNA-binding</keyword>
<evidence type="ECO:0000256" key="6">
    <source>
        <dbReference type="SAM" id="Coils"/>
    </source>
</evidence>
<feature type="coiled-coil region" evidence="6">
    <location>
        <begin position="737"/>
        <end position="785"/>
    </location>
</feature>
<dbReference type="Pfam" id="PF05705">
    <property type="entry name" value="DUF829"/>
    <property type="match status" value="1"/>
</dbReference>
<protein>
    <recommendedName>
        <fullName evidence="7">TF-B3 domain-containing protein</fullName>
    </recommendedName>
</protein>
<dbReference type="SMART" id="SM01019">
    <property type="entry name" value="B3"/>
    <property type="match status" value="1"/>
</dbReference>
<dbReference type="PROSITE" id="PS50863">
    <property type="entry name" value="B3"/>
    <property type="match status" value="1"/>
</dbReference>
<feature type="domain" description="TF-B3" evidence="7">
    <location>
        <begin position="438"/>
        <end position="529"/>
    </location>
</feature>
<organism evidence="8 9">
    <name type="scientific">Hibiscus sabdariffa</name>
    <name type="common">roselle</name>
    <dbReference type="NCBI Taxonomy" id="183260"/>
    <lineage>
        <taxon>Eukaryota</taxon>
        <taxon>Viridiplantae</taxon>
        <taxon>Streptophyta</taxon>
        <taxon>Embryophyta</taxon>
        <taxon>Tracheophyta</taxon>
        <taxon>Spermatophyta</taxon>
        <taxon>Magnoliopsida</taxon>
        <taxon>eudicotyledons</taxon>
        <taxon>Gunneridae</taxon>
        <taxon>Pentapetalae</taxon>
        <taxon>rosids</taxon>
        <taxon>malvids</taxon>
        <taxon>Malvales</taxon>
        <taxon>Malvaceae</taxon>
        <taxon>Malvoideae</taxon>
        <taxon>Hibiscus</taxon>
    </lineage>
</organism>
<dbReference type="Gene3D" id="2.40.330.10">
    <property type="entry name" value="DNA-binding pseudobarrel domain"/>
    <property type="match status" value="1"/>
</dbReference>
<evidence type="ECO:0000256" key="5">
    <source>
        <dbReference type="ARBA" id="ARBA00023242"/>
    </source>
</evidence>
<sequence>MMSSGGTVYWGRKEAAESKGVKGIVVVFAWVSMPDKHLKNYLDFYSSLGWNSLVARADFLNIYYPERAMSLAFILLNELLEVLKIRTCPVVFVAFSGSPKACMYKVFQIIQETSEGRINPERQLIRNCVCGQIYDSGPVDFANDLNAQFALHPSIRKIPGPSKLVSWIAKGVAASLDGLYLTGFESQRAEYWQTLYSSVDLDAPYLILCSEKDDLAPYPVIRNFAQCLQDLGADIDIVNWNGSPHLEHYKHYPIQYRAAVAGFLEKATLVYSHRIRKLGEMNGMHDEISELIYGLQKAAVNSNQSFRRVALGPSDHFFLPSSAKYHNSKESGSLEDERSDQLVSLPVQPSINAHGVLGQILFDACVPKNIEGWDVRFSGSGKGQPASYARRHSPFLGISNKRKRATHDGLYENAELKSVVMERALQIQANLSSEFPSLVKYMRPSHVTGGFWLGLSKHFCSNHLPEEDGIMVLEDEEGQEFETKYLADKDGLSGGWRGFSIAHKLLEGDICIFHLVTPSKFKVYIVRKSGSDEVDVALGLLKLESYTQQVDPGKLFLSFDNKLTWNEHNICENKISVGNTENRNGPILHNSTVDQSENERVELGSDVSDGVRLSESIVNFKEVKSFEDFNIVVNGLIIDSEFSKYLQMKYYELCCNQKSFLHENLLEGLNCKLVAGVIAETINIADAIRAAKLTTSHDSFLTWDKTLKSFEGLGMKVGFLCARLDQLMNLLTKSRRYKEAKLEQANANEEKQKLEGKLAEVTQTLSRLDREIESFEQENADDLEALFQKVANAPW</sequence>
<evidence type="ECO:0000256" key="4">
    <source>
        <dbReference type="ARBA" id="ARBA00023163"/>
    </source>
</evidence>
<evidence type="ECO:0000256" key="1">
    <source>
        <dbReference type="ARBA" id="ARBA00004123"/>
    </source>
</evidence>
<evidence type="ECO:0000313" key="8">
    <source>
        <dbReference type="EMBL" id="KAK9025294.1"/>
    </source>
</evidence>
<comment type="subcellular location">
    <subcellularLocation>
        <location evidence="1">Nucleus</location>
    </subcellularLocation>
</comment>
<dbReference type="InterPro" id="IPR015300">
    <property type="entry name" value="DNA-bd_pseudobarrel_sf"/>
</dbReference>
<comment type="caution">
    <text evidence="8">The sequence shown here is derived from an EMBL/GenBank/DDBJ whole genome shotgun (WGS) entry which is preliminary data.</text>
</comment>
<gene>
    <name evidence="8" type="ORF">V6N11_038163</name>
</gene>
<dbReference type="InterPro" id="IPR029058">
    <property type="entry name" value="AB_hydrolase_fold"/>
</dbReference>
<dbReference type="PANTHER" id="PTHR12265">
    <property type="entry name" value="TRANSMEMBRANE PROTEIN 53"/>
    <property type="match status" value="1"/>
</dbReference>
<dbReference type="Pfam" id="PF02362">
    <property type="entry name" value="B3"/>
    <property type="match status" value="1"/>
</dbReference>
<keyword evidence="6" id="KW-0175">Coiled coil</keyword>
<evidence type="ECO:0000256" key="2">
    <source>
        <dbReference type="ARBA" id="ARBA00023015"/>
    </source>
</evidence>
<accession>A0ABR2SK44</accession>
<name>A0ABR2SK44_9ROSI</name>
<keyword evidence="2" id="KW-0805">Transcription regulation</keyword>
<keyword evidence="9" id="KW-1185">Reference proteome</keyword>
<dbReference type="EMBL" id="JBBPBN010000013">
    <property type="protein sequence ID" value="KAK9025294.1"/>
    <property type="molecule type" value="Genomic_DNA"/>
</dbReference>
<keyword evidence="5" id="KW-0539">Nucleus</keyword>
<proteinExistence type="predicted"/>
<evidence type="ECO:0000313" key="9">
    <source>
        <dbReference type="Proteomes" id="UP001396334"/>
    </source>
</evidence>
<dbReference type="Proteomes" id="UP001396334">
    <property type="component" value="Unassembled WGS sequence"/>
</dbReference>
<keyword evidence="4" id="KW-0804">Transcription</keyword>
<dbReference type="CDD" id="cd10017">
    <property type="entry name" value="B3_DNA"/>
    <property type="match status" value="1"/>
</dbReference>
<dbReference type="InterPro" id="IPR008547">
    <property type="entry name" value="DUF829_TMEM53"/>
</dbReference>
<evidence type="ECO:0000259" key="7">
    <source>
        <dbReference type="PROSITE" id="PS50863"/>
    </source>
</evidence>